<accession>A0A7C2P177</accession>
<gene>
    <name evidence="2" type="ORF">ENQ76_00390</name>
</gene>
<evidence type="ECO:0000256" key="1">
    <source>
        <dbReference type="SAM" id="Phobius"/>
    </source>
</evidence>
<keyword evidence="1" id="KW-0472">Membrane</keyword>
<keyword evidence="1" id="KW-0812">Transmembrane</keyword>
<sequence>MFVQDSDRQEWISNCVGAAGLLARGGLTAAILCGVLLVVNAWLVEPLADPQASARSQPRNSVLSLRPASDGRSVWTTGHPSRWQQIDLATGSVIESEQIQSNLIDGLQLDADGLHLVYGGLRGEVWIREREAAASTAAILPDALHDQPRFALCPHGGWLVLESAGTLELWTLDGSPRRLVRARIGSAVSALAWNPAGSHVLVVSSEGHLLLYEKESLSLVQTARIPAGSGLRATWSADGQWVLVYGQFGAMQLWSVGAESAAVRSFPRGFQSAAALSRQGDWLAYGDELGRLWLISVRNPAQRHLLGRTDSLASAACFTHEGDRLLIGTQGGELLCWSVPDRTLEWRVSPYAL</sequence>
<dbReference type="EMBL" id="DSOK01000011">
    <property type="protein sequence ID" value="HEN13913.1"/>
    <property type="molecule type" value="Genomic_DNA"/>
</dbReference>
<dbReference type="InterPro" id="IPR036322">
    <property type="entry name" value="WD40_repeat_dom_sf"/>
</dbReference>
<proteinExistence type="predicted"/>
<dbReference type="AlphaFoldDB" id="A0A7C2P177"/>
<dbReference type="InterPro" id="IPR015943">
    <property type="entry name" value="WD40/YVTN_repeat-like_dom_sf"/>
</dbReference>
<protein>
    <submittedName>
        <fullName evidence="2">WD40 repeat domain-containing protein</fullName>
    </submittedName>
</protein>
<name>A0A7C2P177_9PLAN</name>
<evidence type="ECO:0000313" key="2">
    <source>
        <dbReference type="EMBL" id="HEN13913.1"/>
    </source>
</evidence>
<dbReference type="Gene3D" id="2.130.10.10">
    <property type="entry name" value="YVTN repeat-like/Quinoprotein amine dehydrogenase"/>
    <property type="match status" value="2"/>
</dbReference>
<reference evidence="2" key="1">
    <citation type="journal article" date="2020" name="mSystems">
        <title>Genome- and Community-Level Interaction Insights into Carbon Utilization and Element Cycling Functions of Hydrothermarchaeota in Hydrothermal Sediment.</title>
        <authorList>
            <person name="Zhou Z."/>
            <person name="Liu Y."/>
            <person name="Xu W."/>
            <person name="Pan J."/>
            <person name="Luo Z.H."/>
            <person name="Li M."/>
        </authorList>
    </citation>
    <scope>NUCLEOTIDE SEQUENCE [LARGE SCALE GENOMIC DNA]</scope>
    <source>
        <strain evidence="2">SpSt-339</strain>
    </source>
</reference>
<organism evidence="2">
    <name type="scientific">Schlesneria paludicola</name>
    <dbReference type="NCBI Taxonomy" id="360056"/>
    <lineage>
        <taxon>Bacteria</taxon>
        <taxon>Pseudomonadati</taxon>
        <taxon>Planctomycetota</taxon>
        <taxon>Planctomycetia</taxon>
        <taxon>Planctomycetales</taxon>
        <taxon>Planctomycetaceae</taxon>
        <taxon>Schlesneria</taxon>
    </lineage>
</organism>
<feature type="transmembrane region" description="Helical" evidence="1">
    <location>
        <begin position="21"/>
        <end position="43"/>
    </location>
</feature>
<dbReference type="SUPFAM" id="SSF50978">
    <property type="entry name" value="WD40 repeat-like"/>
    <property type="match status" value="1"/>
</dbReference>
<comment type="caution">
    <text evidence="2">The sequence shown here is derived from an EMBL/GenBank/DDBJ whole genome shotgun (WGS) entry which is preliminary data.</text>
</comment>
<keyword evidence="1" id="KW-1133">Transmembrane helix</keyword>